<dbReference type="Proteomes" id="UP000293433">
    <property type="component" value="Unassembled WGS sequence"/>
</dbReference>
<dbReference type="SUPFAM" id="SSF50249">
    <property type="entry name" value="Nucleic acid-binding proteins"/>
    <property type="match status" value="1"/>
</dbReference>
<dbReference type="Gene3D" id="1.20.1440.120">
    <property type="entry name" value="Recombination protein O, C-terminal domain"/>
    <property type="match status" value="1"/>
</dbReference>
<gene>
    <name evidence="7" type="primary">recO</name>
    <name evidence="9" type="ORF">EV685_3646</name>
</gene>
<dbReference type="InterPro" id="IPR037278">
    <property type="entry name" value="ARFGAP/RecO"/>
</dbReference>
<accession>A0A4Q7LD99</accession>
<dbReference type="RefSeq" id="WP_130483467.1">
    <property type="nucleotide sequence ID" value="NZ_SGWV01000012.1"/>
</dbReference>
<evidence type="ECO:0000313" key="10">
    <source>
        <dbReference type="Proteomes" id="UP000293433"/>
    </source>
</evidence>
<evidence type="ECO:0000256" key="5">
    <source>
        <dbReference type="ARBA" id="ARBA00023204"/>
    </source>
</evidence>
<evidence type="ECO:0000256" key="1">
    <source>
        <dbReference type="ARBA" id="ARBA00007452"/>
    </source>
</evidence>
<dbReference type="InterPro" id="IPR012340">
    <property type="entry name" value="NA-bd_OB-fold"/>
</dbReference>
<evidence type="ECO:0000256" key="2">
    <source>
        <dbReference type="ARBA" id="ARBA00021310"/>
    </source>
</evidence>
<dbReference type="PANTHER" id="PTHR33991:SF1">
    <property type="entry name" value="DNA REPAIR PROTEIN RECO"/>
    <property type="match status" value="1"/>
</dbReference>
<protein>
    <recommendedName>
        <fullName evidence="2 7">DNA repair protein RecO</fullName>
    </recommendedName>
    <alternativeName>
        <fullName evidence="6 7">Recombination protein O</fullName>
    </alternativeName>
</protein>
<dbReference type="AlphaFoldDB" id="A0A4Q7LD99"/>
<dbReference type="PANTHER" id="PTHR33991">
    <property type="entry name" value="DNA REPAIR PROTEIN RECO"/>
    <property type="match status" value="1"/>
</dbReference>
<comment type="caution">
    <text evidence="9">The sequence shown here is derived from an EMBL/GenBank/DDBJ whole genome shotgun (WGS) entry which is preliminary data.</text>
</comment>
<keyword evidence="10" id="KW-1185">Reference proteome</keyword>
<keyword evidence="3 7" id="KW-0227">DNA damage</keyword>
<dbReference type="GO" id="GO:0043590">
    <property type="term" value="C:bacterial nucleoid"/>
    <property type="evidence" value="ECO:0007669"/>
    <property type="project" value="TreeGrafter"/>
</dbReference>
<evidence type="ECO:0000256" key="3">
    <source>
        <dbReference type="ARBA" id="ARBA00022763"/>
    </source>
</evidence>
<dbReference type="InterPro" id="IPR022572">
    <property type="entry name" value="DNA_rep/recomb_RecO_N"/>
</dbReference>
<dbReference type="OrthoDB" id="9804792at2"/>
<dbReference type="GO" id="GO:0006310">
    <property type="term" value="P:DNA recombination"/>
    <property type="evidence" value="ECO:0007669"/>
    <property type="project" value="UniProtKB-UniRule"/>
</dbReference>
<organism evidence="9 10">
    <name type="scientific">Sphaerotilus mobilis</name>
    <dbReference type="NCBI Taxonomy" id="47994"/>
    <lineage>
        <taxon>Bacteria</taxon>
        <taxon>Pseudomonadati</taxon>
        <taxon>Pseudomonadota</taxon>
        <taxon>Betaproteobacteria</taxon>
        <taxon>Burkholderiales</taxon>
        <taxon>Sphaerotilaceae</taxon>
        <taxon>Sphaerotilus</taxon>
    </lineage>
</organism>
<keyword evidence="5 7" id="KW-0234">DNA repair</keyword>
<evidence type="ECO:0000256" key="4">
    <source>
        <dbReference type="ARBA" id="ARBA00023172"/>
    </source>
</evidence>
<proteinExistence type="inferred from homology"/>
<dbReference type="HAMAP" id="MF_00201">
    <property type="entry name" value="RecO"/>
    <property type="match status" value="1"/>
</dbReference>
<dbReference type="Pfam" id="PF02565">
    <property type="entry name" value="RecO_C"/>
    <property type="match status" value="1"/>
</dbReference>
<evidence type="ECO:0000256" key="6">
    <source>
        <dbReference type="ARBA" id="ARBA00033409"/>
    </source>
</evidence>
<dbReference type="InterPro" id="IPR042242">
    <property type="entry name" value="RecO_C"/>
</dbReference>
<comment type="function">
    <text evidence="7">Involved in DNA repair and RecF pathway recombination.</text>
</comment>
<dbReference type="SUPFAM" id="SSF57863">
    <property type="entry name" value="ArfGap/RecO-like zinc finger"/>
    <property type="match status" value="1"/>
</dbReference>
<dbReference type="GO" id="GO:0006302">
    <property type="term" value="P:double-strand break repair"/>
    <property type="evidence" value="ECO:0007669"/>
    <property type="project" value="TreeGrafter"/>
</dbReference>
<dbReference type="NCBIfam" id="TIGR00613">
    <property type="entry name" value="reco"/>
    <property type="match status" value="1"/>
</dbReference>
<reference evidence="9 10" key="1">
    <citation type="submission" date="2019-02" db="EMBL/GenBank/DDBJ databases">
        <title>Genomic Encyclopedia of Type Strains, Phase IV (KMG-IV): sequencing the most valuable type-strain genomes for metagenomic binning, comparative biology and taxonomic classification.</title>
        <authorList>
            <person name="Goeker M."/>
        </authorList>
    </citation>
    <scope>NUCLEOTIDE SEQUENCE [LARGE SCALE GENOMIC DNA]</scope>
    <source>
        <strain evidence="9 10">DSM 10617</strain>
    </source>
</reference>
<keyword evidence="4 7" id="KW-0233">DNA recombination</keyword>
<evidence type="ECO:0000259" key="8">
    <source>
        <dbReference type="Pfam" id="PF11967"/>
    </source>
</evidence>
<comment type="similarity">
    <text evidence="1 7">Belongs to the RecO family.</text>
</comment>
<feature type="domain" description="DNA replication/recombination mediator RecO N-terminal" evidence="8">
    <location>
        <begin position="20"/>
        <end position="78"/>
    </location>
</feature>
<dbReference type="Gene3D" id="2.40.50.140">
    <property type="entry name" value="Nucleic acid-binding proteins"/>
    <property type="match status" value="1"/>
</dbReference>
<sequence>MATSRRSGGTAGGSAAKPLSGYVLHTHDWSESSLILEVWTRELGRVVALAKGAKRPYSQLRSVLLPFQRLHLQLGNKRLEGGAEVQLLRSAEWAGGGPMLSGAALLSGLHLNELLLRGVARHDPHPHLFDAYASTLAALVRSREDADEAMAAAALRAFELVFLADSGVLPDLARVTATQQPVQPAARHMLLSDAGVCTATSSHDAGISGAVLLALQTALQADDRDALQQACTGAPQELKSQLRALLHEHLGTSMLRTRALMVELAQLLDRGPGR</sequence>
<evidence type="ECO:0000313" key="9">
    <source>
        <dbReference type="EMBL" id="RZS47441.1"/>
    </source>
</evidence>
<name>A0A4Q7LD99_9BURK</name>
<dbReference type="EMBL" id="SGWV01000012">
    <property type="protein sequence ID" value="RZS47441.1"/>
    <property type="molecule type" value="Genomic_DNA"/>
</dbReference>
<evidence type="ECO:0000256" key="7">
    <source>
        <dbReference type="HAMAP-Rule" id="MF_00201"/>
    </source>
</evidence>
<dbReference type="InterPro" id="IPR003717">
    <property type="entry name" value="RecO"/>
</dbReference>
<dbReference type="Pfam" id="PF11967">
    <property type="entry name" value="RecO_N"/>
    <property type="match status" value="1"/>
</dbReference>